<evidence type="ECO:0000256" key="3">
    <source>
        <dbReference type="ARBA" id="ARBA00022448"/>
    </source>
</evidence>
<keyword evidence="5 8" id="KW-1133">Transmembrane helix</keyword>
<keyword evidence="6 8" id="KW-0472">Membrane</keyword>
<feature type="transmembrane region" description="Helical" evidence="8">
    <location>
        <begin position="318"/>
        <end position="338"/>
    </location>
</feature>
<evidence type="ECO:0000256" key="4">
    <source>
        <dbReference type="ARBA" id="ARBA00022692"/>
    </source>
</evidence>
<keyword evidence="3" id="KW-0813">Transport</keyword>
<feature type="transmembrane region" description="Helical" evidence="8">
    <location>
        <begin position="211"/>
        <end position="228"/>
    </location>
</feature>
<evidence type="ECO:0000256" key="8">
    <source>
        <dbReference type="SAM" id="Phobius"/>
    </source>
</evidence>
<protein>
    <recommendedName>
        <fullName evidence="11">Urea transporter</fullName>
    </recommendedName>
</protein>
<evidence type="ECO:0000313" key="9">
    <source>
        <dbReference type="EMBL" id="CRK40719.1"/>
    </source>
</evidence>
<sequence length="629" mass="68040">MVQPSTQASNAVIFVTYSLFLLMGLGIAYRYRHDLKGGFLSGNRTRTAIPVALNFIASAPGAFPLAKRILSPTMRESNLLFTLTKCSPVMSDDGTPLERDAPPPEAEEDAAHYGRRLEAQRAFNFSPSVLKEEKCPARGKEAEIVPAGLGSSVLFAYPELATITGVQGVIVYALSSSLPLLIFAALGSIIRRKTPEGFVLTEWTRQRYGTAAMLYLSAATLFTLFLYLTAELSAIGQVVTTLTGVNQLPVMLVQVAVTTIYTSLGGFKISFVTDNIQGGMVICLIVIAAATIGALTDIDTSLIRESEFLKPTLLGWQLLYILPVCILTNNFFLSNYWLRAFASKTDKDLWIGVSLATTVILCVLVLVGMTGCIAVWSGALPLDEVATSGSVAFFILLDRLPSWVIGVVLVMVVTMSCSAFDTLQSAMVSSASNDLFRNRLNIWWIRAGILLIIIPAIVIALEAPSVLQIYLISDLVSACIVPVLCLGLSNKCYWWRGFEVIVGGLGGILTSFLFGVIYYDGDVHRAGNLLLISEGLYADDWSVFGVFVAAPVGSIVWGFAALACRLSFQYIQAKRSGRRFDALDRPYGPGFGPSPEEQAHYRQSGSGDDVADVSSEHEQAGSKPAGKFF</sequence>
<accession>A0A0G4N2V9</accession>
<evidence type="ECO:0000256" key="5">
    <source>
        <dbReference type="ARBA" id="ARBA00022989"/>
    </source>
</evidence>
<proteinExistence type="inferred from homology"/>
<organism evidence="9 10">
    <name type="scientific">Verticillium longisporum</name>
    <name type="common">Verticillium dahliae var. longisporum</name>
    <dbReference type="NCBI Taxonomy" id="100787"/>
    <lineage>
        <taxon>Eukaryota</taxon>
        <taxon>Fungi</taxon>
        <taxon>Dikarya</taxon>
        <taxon>Ascomycota</taxon>
        <taxon>Pezizomycotina</taxon>
        <taxon>Sordariomycetes</taxon>
        <taxon>Hypocreomycetidae</taxon>
        <taxon>Glomerellales</taxon>
        <taxon>Plectosphaerellaceae</taxon>
        <taxon>Verticillium</taxon>
    </lineage>
</organism>
<dbReference type="PANTHER" id="PTHR48086">
    <property type="entry name" value="SODIUM/PROLINE SYMPORTER-RELATED"/>
    <property type="match status" value="1"/>
</dbReference>
<dbReference type="STRING" id="100787.A0A0G4N2V9"/>
<dbReference type="Proteomes" id="UP000044602">
    <property type="component" value="Unassembled WGS sequence"/>
</dbReference>
<feature type="transmembrane region" description="Helical" evidence="8">
    <location>
        <begin position="12"/>
        <end position="31"/>
    </location>
</feature>
<feature type="transmembrane region" description="Helical" evidence="8">
    <location>
        <begin position="443"/>
        <end position="461"/>
    </location>
</feature>
<feature type="transmembrane region" description="Helical" evidence="8">
    <location>
        <begin position="248"/>
        <end position="267"/>
    </location>
</feature>
<dbReference type="GO" id="GO:0005886">
    <property type="term" value="C:plasma membrane"/>
    <property type="evidence" value="ECO:0007669"/>
    <property type="project" value="TreeGrafter"/>
</dbReference>
<dbReference type="Gene3D" id="1.20.1730.10">
    <property type="entry name" value="Sodium/glucose cotransporter"/>
    <property type="match status" value="1"/>
</dbReference>
<feature type="transmembrane region" description="Helical" evidence="8">
    <location>
        <begin position="400"/>
        <end position="423"/>
    </location>
</feature>
<name>A0A0G4N2V9_VERLO</name>
<dbReference type="InterPro" id="IPR001734">
    <property type="entry name" value="Na/solute_symporter"/>
</dbReference>
<comment type="similarity">
    <text evidence="2">Belongs to the sodium:solute symporter (SSF) (TC 2.A.21) family.</text>
</comment>
<dbReference type="InterPro" id="IPR038377">
    <property type="entry name" value="Na/Glc_symporter_sf"/>
</dbReference>
<feature type="transmembrane region" description="Helical" evidence="8">
    <location>
        <begin position="541"/>
        <end position="568"/>
    </location>
</feature>
<feature type="transmembrane region" description="Helical" evidence="8">
    <location>
        <begin position="467"/>
        <end position="488"/>
    </location>
</feature>
<evidence type="ECO:0000256" key="1">
    <source>
        <dbReference type="ARBA" id="ARBA00004141"/>
    </source>
</evidence>
<feature type="region of interest" description="Disordered" evidence="7">
    <location>
        <begin position="588"/>
        <end position="629"/>
    </location>
</feature>
<evidence type="ECO:0000256" key="7">
    <source>
        <dbReference type="SAM" id="MobiDB-lite"/>
    </source>
</evidence>
<reference evidence="10" key="1">
    <citation type="submission" date="2015-05" db="EMBL/GenBank/DDBJ databases">
        <authorList>
            <person name="Fogelqvist Johan"/>
        </authorList>
    </citation>
    <scope>NUCLEOTIDE SEQUENCE [LARGE SCALE GENOMIC DNA]</scope>
</reference>
<dbReference type="PANTHER" id="PTHR48086:SF10">
    <property type="entry name" value="AGR155CP"/>
    <property type="match status" value="1"/>
</dbReference>
<evidence type="ECO:0000256" key="6">
    <source>
        <dbReference type="ARBA" id="ARBA00023136"/>
    </source>
</evidence>
<dbReference type="InterPro" id="IPR050277">
    <property type="entry name" value="Sodium:Solute_Symporter"/>
</dbReference>
<dbReference type="EMBL" id="CVQH01026527">
    <property type="protein sequence ID" value="CRK40719.1"/>
    <property type="molecule type" value="Genomic_DNA"/>
</dbReference>
<dbReference type="GO" id="GO:0015606">
    <property type="term" value="F:spermidine transmembrane transporter activity"/>
    <property type="evidence" value="ECO:0007669"/>
    <property type="project" value="TreeGrafter"/>
</dbReference>
<dbReference type="AlphaFoldDB" id="A0A0G4N2V9"/>
<feature type="transmembrane region" description="Helical" evidence="8">
    <location>
        <begin position="169"/>
        <end position="190"/>
    </location>
</feature>
<evidence type="ECO:0000256" key="2">
    <source>
        <dbReference type="ARBA" id="ARBA00006434"/>
    </source>
</evidence>
<dbReference type="PROSITE" id="PS50283">
    <property type="entry name" value="NA_SOLUT_SYMP_3"/>
    <property type="match status" value="1"/>
</dbReference>
<comment type="subcellular location">
    <subcellularLocation>
        <location evidence="1">Membrane</location>
        <topology evidence="1">Multi-pass membrane protein</topology>
    </subcellularLocation>
</comment>
<gene>
    <name evidence="9" type="ORF">BN1708_008306</name>
</gene>
<keyword evidence="4 8" id="KW-0812">Transmembrane</keyword>
<feature type="transmembrane region" description="Helical" evidence="8">
    <location>
        <begin position="500"/>
        <end position="521"/>
    </location>
</feature>
<evidence type="ECO:0000313" key="10">
    <source>
        <dbReference type="Proteomes" id="UP000044602"/>
    </source>
</evidence>
<feature type="transmembrane region" description="Helical" evidence="8">
    <location>
        <begin position="279"/>
        <end position="298"/>
    </location>
</feature>
<feature type="transmembrane region" description="Helical" evidence="8">
    <location>
        <begin position="350"/>
        <end position="380"/>
    </location>
</feature>
<evidence type="ECO:0008006" key="11">
    <source>
        <dbReference type="Google" id="ProtNLM"/>
    </source>
</evidence>
<keyword evidence="10" id="KW-1185">Reference proteome</keyword>